<feature type="binding site" evidence="7">
    <location>
        <position position="112"/>
    </location>
    <ligand>
        <name>ATP</name>
        <dbReference type="ChEBI" id="CHEBI:30616"/>
    </ligand>
</feature>
<feature type="binding site" evidence="7">
    <location>
        <begin position="158"/>
        <end position="163"/>
    </location>
    <ligand>
        <name>ATP</name>
        <dbReference type="ChEBI" id="CHEBI:30616"/>
    </ligand>
</feature>
<dbReference type="PROSITE" id="PS50975">
    <property type="entry name" value="ATP_GRASP"/>
    <property type="match status" value="1"/>
</dbReference>
<feature type="binding site" evidence="7">
    <location>
        <position position="153"/>
    </location>
    <ligand>
        <name>ATP</name>
        <dbReference type="ChEBI" id="CHEBI:30616"/>
    </ligand>
</feature>
<dbReference type="Pfam" id="PF02222">
    <property type="entry name" value="ATP-grasp"/>
    <property type="match status" value="1"/>
</dbReference>
<evidence type="ECO:0000313" key="9">
    <source>
        <dbReference type="EMBL" id="CAH1194279.1"/>
    </source>
</evidence>
<dbReference type="Pfam" id="PF21244">
    <property type="entry name" value="PurT_C"/>
    <property type="match status" value="1"/>
</dbReference>
<evidence type="ECO:0000256" key="4">
    <source>
        <dbReference type="ARBA" id="ARBA00022755"/>
    </source>
</evidence>
<dbReference type="InterPro" id="IPR054350">
    <property type="entry name" value="PurT/PurK_preATP-grasp"/>
</dbReference>
<dbReference type="Pfam" id="PF22660">
    <property type="entry name" value="RS_preATP-grasp-like"/>
    <property type="match status" value="1"/>
</dbReference>
<dbReference type="Gene3D" id="3.30.1490.20">
    <property type="entry name" value="ATP-grasp fold, A domain"/>
    <property type="match status" value="1"/>
</dbReference>
<dbReference type="SUPFAM" id="SSF51246">
    <property type="entry name" value="Rudiment single hybrid motif"/>
    <property type="match status" value="1"/>
</dbReference>
<dbReference type="InterPro" id="IPR003135">
    <property type="entry name" value="ATP-grasp_carboxylate-amine"/>
</dbReference>
<evidence type="ECO:0000256" key="3">
    <source>
        <dbReference type="ARBA" id="ARBA00022741"/>
    </source>
</evidence>
<feature type="binding site" evidence="7">
    <location>
        <position position="277"/>
    </location>
    <ligand>
        <name>Mg(2+)</name>
        <dbReference type="ChEBI" id="CHEBI:18420"/>
    </ligand>
</feature>
<dbReference type="InterPro" id="IPR005862">
    <property type="entry name" value="PurT"/>
</dbReference>
<keyword evidence="2 7" id="KW-0479">Metal-binding</keyword>
<protein>
    <recommendedName>
        <fullName evidence="7">Formate-dependent phosphoribosylglycinamide formyltransferase</fullName>
        <ecNumber evidence="7">6.3.1.21</ecNumber>
    </recommendedName>
    <alternativeName>
        <fullName evidence="7">5'-phosphoribosylglycinamide transformylase 2</fullName>
    </alternativeName>
    <alternativeName>
        <fullName evidence="7">Formate-dependent GAR transformylase</fullName>
    </alternativeName>
    <alternativeName>
        <fullName evidence="7">GAR transformylase 2</fullName>
        <shortName evidence="7">GART 2</shortName>
    </alternativeName>
    <alternativeName>
        <fullName evidence="7">Non-folate glycinamide ribonucleotide transformylase</fullName>
    </alternativeName>
    <alternativeName>
        <fullName evidence="7">Phosphoribosylglycinamide formyltransferase 2</fullName>
    </alternativeName>
</protein>
<sequence length="396" mass="42748">MWGAPFSAQSRKLLLLGSGELGKEVIIEAQRLGVETVAVDRYQDAPAMGVAHRSYVIDMLDAEALKTLIRAEKPDLIVPEIEAIATHALLELEAEGFVVVPTARAARLTMDREGIRRLAAEELGLPTAAYRFADSLEELRLAVEELGTPCVIKPIMSSSGKGQSICRKPEDAEDCWNTALEGARAKGTRVIVEGFVTFESEITLLTVRSVSGTVFCPPIGHIQKDGDYVESWQPHHMSEAQLAEAQSIARAVTDQLGGLGIFGVELFLTDQGVLFSEVSPRPHDTGMVTMITQDLSEFALHVRAILGFPLDSVQLLTPGASATLKAEEAGQAFAITGISEALAFPRTQVRVFGKPEIRPGRRMAVTLSAAEDVQIARTAAKQAASMLKVEVYGDEQ</sequence>
<dbReference type="SUPFAM" id="SSF52440">
    <property type="entry name" value="PreATP-grasp domain"/>
    <property type="match status" value="1"/>
</dbReference>
<dbReference type="NCBIfam" id="TIGR01142">
    <property type="entry name" value="purT"/>
    <property type="match status" value="1"/>
</dbReference>
<dbReference type="RefSeq" id="WP_236333192.1">
    <property type="nucleotide sequence ID" value="NZ_CAKMMG010000001.1"/>
</dbReference>
<proteinExistence type="inferred from homology"/>
<dbReference type="SUPFAM" id="SSF56059">
    <property type="entry name" value="Glutathione synthetase ATP-binding domain-like"/>
    <property type="match status" value="1"/>
</dbReference>
<accession>A0ABM9BTA3</accession>
<comment type="similarity">
    <text evidence="7">Belongs to the PurK/PurT family.</text>
</comment>
<comment type="caution">
    <text evidence="9">The sequence shown here is derived from an EMBL/GenBank/DDBJ whole genome shotgun (WGS) entry which is preliminary data.</text>
</comment>
<dbReference type="InterPro" id="IPR013815">
    <property type="entry name" value="ATP_grasp_subdomain_1"/>
</dbReference>
<dbReference type="Gene3D" id="3.30.470.20">
    <property type="entry name" value="ATP-grasp fold, B domain"/>
    <property type="match status" value="1"/>
</dbReference>
<evidence type="ECO:0000259" key="8">
    <source>
        <dbReference type="PROSITE" id="PS50975"/>
    </source>
</evidence>
<evidence type="ECO:0000256" key="1">
    <source>
        <dbReference type="ARBA" id="ARBA00022598"/>
    </source>
</evidence>
<dbReference type="PANTHER" id="PTHR43055">
    <property type="entry name" value="FORMATE-DEPENDENT PHOSPHORIBOSYLGLYCINAMIDE FORMYLTRANSFERASE"/>
    <property type="match status" value="1"/>
</dbReference>
<dbReference type="InterPro" id="IPR011054">
    <property type="entry name" value="Rudment_hybrid_motif"/>
</dbReference>
<dbReference type="GO" id="GO:0016740">
    <property type="term" value="F:transferase activity"/>
    <property type="evidence" value="ECO:0007669"/>
    <property type="project" value="UniProtKB-KW"/>
</dbReference>
<gene>
    <name evidence="7 9" type="primary">purT</name>
    <name evidence="9" type="ORF">PAECIP111892_01534</name>
</gene>
<keyword evidence="5 7" id="KW-0067">ATP-binding</keyword>
<comment type="function">
    <text evidence="7">Involved in the de novo purine biosynthesis. Catalyzes the transfer of formate to 5-phospho-ribosyl-glycinamide (GAR), producing 5-phospho-ribosyl-N-formylglycinamide (FGAR). Formate is provided by PurU via hydrolysis of 10-formyl-tetrahydrofolate.</text>
</comment>
<feature type="binding site" evidence="7">
    <location>
        <begin position="361"/>
        <end position="362"/>
    </location>
    <ligand>
        <name>N(1)-(5-phospho-beta-D-ribosyl)glycinamide</name>
        <dbReference type="ChEBI" id="CHEBI:143788"/>
    </ligand>
</feature>
<feature type="domain" description="ATP-grasp" evidence="8">
    <location>
        <begin position="117"/>
        <end position="306"/>
    </location>
</feature>
<dbReference type="InterPro" id="IPR016185">
    <property type="entry name" value="PreATP-grasp_dom_sf"/>
</dbReference>
<keyword evidence="1 7" id="KW-0436">Ligase</keyword>
<dbReference type="PANTHER" id="PTHR43055:SF1">
    <property type="entry name" value="FORMATE-DEPENDENT PHOSPHORIBOSYLGLYCINAMIDE FORMYLTRANSFERASE"/>
    <property type="match status" value="1"/>
</dbReference>
<feature type="binding site" evidence="7">
    <location>
        <position position="284"/>
    </location>
    <ligand>
        <name>N(1)-(5-phospho-beta-D-ribosyl)glycinamide</name>
        <dbReference type="ChEBI" id="CHEBI:143788"/>
    </ligand>
</feature>
<keyword evidence="6 7" id="KW-0460">Magnesium</keyword>
<name>A0ABM9BTA3_9BACL</name>
<evidence type="ECO:0000256" key="7">
    <source>
        <dbReference type="HAMAP-Rule" id="MF_01643"/>
    </source>
</evidence>
<comment type="catalytic activity">
    <reaction evidence="7">
        <text>N(1)-(5-phospho-beta-D-ribosyl)glycinamide + formate + ATP = N(2)-formyl-N(1)-(5-phospho-beta-D-ribosyl)glycinamide + ADP + phosphate + H(+)</text>
        <dbReference type="Rhea" id="RHEA:24829"/>
        <dbReference type="ChEBI" id="CHEBI:15378"/>
        <dbReference type="ChEBI" id="CHEBI:15740"/>
        <dbReference type="ChEBI" id="CHEBI:30616"/>
        <dbReference type="ChEBI" id="CHEBI:43474"/>
        <dbReference type="ChEBI" id="CHEBI:143788"/>
        <dbReference type="ChEBI" id="CHEBI:147286"/>
        <dbReference type="ChEBI" id="CHEBI:456216"/>
        <dbReference type="EC" id="6.3.1.21"/>
    </reaction>
</comment>
<dbReference type="NCBIfam" id="NF006766">
    <property type="entry name" value="PRK09288.1"/>
    <property type="match status" value="1"/>
</dbReference>
<feature type="binding site" evidence="7">
    <location>
        <position position="354"/>
    </location>
    <ligand>
        <name>N(1)-(5-phospho-beta-D-ribosyl)glycinamide</name>
        <dbReference type="ChEBI" id="CHEBI:143788"/>
    </ligand>
</feature>
<feature type="binding site" evidence="7">
    <location>
        <position position="80"/>
    </location>
    <ligand>
        <name>N(1)-(5-phospho-beta-D-ribosyl)glycinamide</name>
        <dbReference type="ChEBI" id="CHEBI:143788"/>
    </ligand>
</feature>
<feature type="binding site" evidence="7">
    <location>
        <begin position="193"/>
        <end position="196"/>
    </location>
    <ligand>
        <name>ATP</name>
        <dbReference type="ChEBI" id="CHEBI:30616"/>
    </ligand>
</feature>
<feature type="binding site" evidence="7">
    <location>
        <position position="265"/>
    </location>
    <ligand>
        <name>Mg(2+)</name>
        <dbReference type="ChEBI" id="CHEBI:18420"/>
    </ligand>
</feature>
<evidence type="ECO:0000313" key="10">
    <source>
        <dbReference type="Proteomes" id="UP000838324"/>
    </source>
</evidence>
<dbReference type="InterPro" id="IPR011761">
    <property type="entry name" value="ATP-grasp"/>
</dbReference>
<keyword evidence="9" id="KW-0808">Transferase</keyword>
<keyword evidence="4 7" id="KW-0658">Purine biosynthesis</keyword>
<evidence type="ECO:0000256" key="2">
    <source>
        <dbReference type="ARBA" id="ARBA00022723"/>
    </source>
</evidence>
<organism evidence="9 10">
    <name type="scientific">Paenibacillus auburnensis</name>
    <dbReference type="NCBI Taxonomy" id="2905649"/>
    <lineage>
        <taxon>Bacteria</taxon>
        <taxon>Bacillati</taxon>
        <taxon>Bacillota</taxon>
        <taxon>Bacilli</taxon>
        <taxon>Bacillales</taxon>
        <taxon>Paenibacillaceae</taxon>
        <taxon>Paenibacillus</taxon>
    </lineage>
</organism>
<dbReference type="EC" id="6.3.1.21" evidence="7"/>
<evidence type="ECO:0000256" key="6">
    <source>
        <dbReference type="ARBA" id="ARBA00022842"/>
    </source>
</evidence>
<feature type="binding site" evidence="7">
    <location>
        <begin position="20"/>
        <end position="21"/>
    </location>
    <ligand>
        <name>N(1)-(5-phospho-beta-D-ribosyl)glycinamide</name>
        <dbReference type="ChEBI" id="CHEBI:143788"/>
    </ligand>
</feature>
<evidence type="ECO:0000256" key="5">
    <source>
        <dbReference type="ARBA" id="ARBA00022840"/>
    </source>
</evidence>
<dbReference type="Gene3D" id="3.40.50.20">
    <property type="match status" value="1"/>
</dbReference>
<dbReference type="EMBL" id="CAKMMG010000001">
    <property type="protein sequence ID" value="CAH1194279.1"/>
    <property type="molecule type" value="Genomic_DNA"/>
</dbReference>
<comment type="pathway">
    <text evidence="7">Purine metabolism; IMP biosynthesis via de novo pathway; N(2)-formyl-N(1)-(5-phospho-D-ribosyl)glycinamide from N(1)-(5-phospho-D-ribosyl)glycinamide (formate route): step 1/1.</text>
</comment>
<dbReference type="Proteomes" id="UP000838324">
    <property type="component" value="Unassembled WGS sequence"/>
</dbReference>
<dbReference type="HAMAP" id="MF_01643">
    <property type="entry name" value="PurT"/>
    <property type="match status" value="1"/>
</dbReference>
<dbReference type="InterPro" id="IPR048740">
    <property type="entry name" value="PurT_C"/>
</dbReference>
<keyword evidence="10" id="KW-1185">Reference proteome</keyword>
<reference evidence="9" key="1">
    <citation type="submission" date="2022-01" db="EMBL/GenBank/DDBJ databases">
        <authorList>
            <person name="Criscuolo A."/>
        </authorList>
    </citation>
    <scope>NUCLEOTIDE SEQUENCE</scope>
    <source>
        <strain evidence="9">CIP111892</strain>
    </source>
</reference>
<keyword evidence="3 7" id="KW-0547">Nucleotide-binding</keyword>
<comment type="subunit">
    <text evidence="7">Homodimer.</text>
</comment>
<feature type="binding site" evidence="7">
    <location>
        <position position="201"/>
    </location>
    <ligand>
        <name>ATP</name>
        <dbReference type="ChEBI" id="CHEBI:30616"/>
    </ligand>
</feature>